<evidence type="ECO:0000256" key="7">
    <source>
        <dbReference type="ARBA" id="ARBA00022840"/>
    </source>
</evidence>
<dbReference type="InterPro" id="IPR046336">
    <property type="entry name" value="Lon_prtase_N_sf"/>
</dbReference>
<evidence type="ECO:0000256" key="13">
    <source>
        <dbReference type="PROSITE-ProRule" id="PRU01122"/>
    </source>
</evidence>
<dbReference type="InterPro" id="IPR004815">
    <property type="entry name" value="Lon_bac/euk-typ"/>
</dbReference>
<dbReference type="Gene3D" id="1.20.5.5270">
    <property type="match status" value="1"/>
</dbReference>
<reference evidence="18 19" key="1">
    <citation type="submission" date="2006-10" db="EMBL/GenBank/DDBJ databases">
        <title>Complete sequence of chromosome of Pelobacter propionicus DSM 2379.</title>
        <authorList>
            <consortium name="US DOE Joint Genome Institute"/>
            <person name="Copeland A."/>
            <person name="Lucas S."/>
            <person name="Lapidus A."/>
            <person name="Barry K."/>
            <person name="Detter J.C."/>
            <person name="Glavina del Rio T."/>
            <person name="Hammon N."/>
            <person name="Israni S."/>
            <person name="Dalin E."/>
            <person name="Tice H."/>
            <person name="Pitluck S."/>
            <person name="Saunders E."/>
            <person name="Brettin T."/>
            <person name="Bruce D."/>
            <person name="Han C."/>
            <person name="Tapia R."/>
            <person name="Schmutz J."/>
            <person name="Larimer F."/>
            <person name="Land M."/>
            <person name="Hauser L."/>
            <person name="Kyrpides N."/>
            <person name="Kim E."/>
            <person name="Lovley D."/>
            <person name="Richardson P."/>
        </authorList>
    </citation>
    <scope>NUCLEOTIDE SEQUENCE [LARGE SCALE GENOMIC DNA]</scope>
    <source>
        <strain evidence="19">DSM 2379 / NBRC 103807 / OttBd1</strain>
    </source>
</reference>
<dbReference type="eggNOG" id="COG0466">
    <property type="taxonomic scope" value="Bacteria"/>
</dbReference>
<dbReference type="InterPro" id="IPR014721">
    <property type="entry name" value="Ribsml_uS5_D2-typ_fold_subgr"/>
</dbReference>
<evidence type="ECO:0000256" key="9">
    <source>
        <dbReference type="HAMAP-Rule" id="MF_01973"/>
    </source>
</evidence>
<comment type="induction">
    <text evidence="9">By heat shock.</text>
</comment>
<dbReference type="Pfam" id="PF00004">
    <property type="entry name" value="AAA"/>
    <property type="match status" value="1"/>
</dbReference>
<dbReference type="InterPro" id="IPR027417">
    <property type="entry name" value="P-loop_NTPase"/>
</dbReference>
<keyword evidence="8 9" id="KW-0346">Stress response</keyword>
<evidence type="ECO:0000256" key="6">
    <source>
        <dbReference type="ARBA" id="ARBA00022825"/>
    </source>
</evidence>
<dbReference type="SMART" id="SM00464">
    <property type="entry name" value="LON"/>
    <property type="match status" value="1"/>
</dbReference>
<dbReference type="Gene3D" id="3.40.50.300">
    <property type="entry name" value="P-loop containing nucleotide triphosphate hydrolases"/>
    <property type="match status" value="1"/>
</dbReference>
<name>A1AS88_PELPD</name>
<proteinExistence type="evidence at transcript level"/>
<dbReference type="EC" id="3.4.21.53" evidence="9 10"/>
<dbReference type="PIRSF" id="PIRSF001174">
    <property type="entry name" value="Lon_proteas"/>
    <property type="match status" value="1"/>
</dbReference>
<evidence type="ECO:0000256" key="8">
    <source>
        <dbReference type="ARBA" id="ARBA00023016"/>
    </source>
</evidence>
<evidence type="ECO:0000256" key="3">
    <source>
        <dbReference type="ARBA" id="ARBA00022670"/>
    </source>
</evidence>
<evidence type="ECO:0000256" key="5">
    <source>
        <dbReference type="ARBA" id="ARBA00022801"/>
    </source>
</evidence>
<evidence type="ECO:0000256" key="2">
    <source>
        <dbReference type="ARBA" id="ARBA00022490"/>
    </source>
</evidence>
<dbReference type="PRINTS" id="PR00830">
    <property type="entry name" value="ENDOLAPTASE"/>
</dbReference>
<dbReference type="Proteomes" id="UP000006732">
    <property type="component" value="Chromosome"/>
</dbReference>
<comment type="function">
    <text evidence="9">ATP-dependent serine protease that mediates the selective degradation of mutant and abnormal proteins as well as certain short-lived regulatory proteins. Required for cellular homeostasis and for survival from DNA damage and developmental changes induced by stress. Degrades polypeptides processively to yield small peptide fragments that are 5 to 10 amino acids long. Binds to DNA in a double-stranded, site-specific manner.</text>
</comment>
<dbReference type="InterPro" id="IPR003111">
    <property type="entry name" value="Lon_prtase_N"/>
</dbReference>
<dbReference type="KEGG" id="ppd:Ppro_2604"/>
<comment type="subunit">
    <text evidence="9 10">Homohexamer. Organized in a ring with a central cavity.</text>
</comment>
<dbReference type="InterPro" id="IPR027065">
    <property type="entry name" value="Lon_Prtase"/>
</dbReference>
<dbReference type="InterPro" id="IPR054594">
    <property type="entry name" value="Lon_lid"/>
</dbReference>
<feature type="region of interest" description="Disordered" evidence="15">
    <location>
        <begin position="788"/>
        <end position="823"/>
    </location>
</feature>
<feature type="active site" evidence="9 11">
    <location>
        <position position="734"/>
    </location>
</feature>
<dbReference type="Pfam" id="PF22667">
    <property type="entry name" value="Lon_lid"/>
    <property type="match status" value="1"/>
</dbReference>
<dbReference type="PROSITE" id="PS01046">
    <property type="entry name" value="LON_SER"/>
    <property type="match status" value="1"/>
</dbReference>
<evidence type="ECO:0000256" key="14">
    <source>
        <dbReference type="RuleBase" id="RU000591"/>
    </source>
</evidence>
<feature type="domain" description="Lon N-terminal" evidence="17">
    <location>
        <begin position="22"/>
        <end position="217"/>
    </location>
</feature>
<dbReference type="GO" id="GO:0043565">
    <property type="term" value="F:sequence-specific DNA binding"/>
    <property type="evidence" value="ECO:0007669"/>
    <property type="project" value="UniProtKB-UniRule"/>
</dbReference>
<keyword evidence="2 9" id="KW-0963">Cytoplasm</keyword>
<dbReference type="GO" id="GO:0005737">
    <property type="term" value="C:cytoplasm"/>
    <property type="evidence" value="ECO:0007669"/>
    <property type="project" value="UniProtKB-SubCell"/>
</dbReference>
<sequence>MSETEKDIEKQDAEELKIPDELPLLPVRDVVVYPFMIIPLFVGREMSVKAVDSALAGDRMILLATQYEISEEDPPPDKIYGVGTVAMIMRMLKLPDGRIKILVQGLAKARITEFTSEKPFYTVRVERLNDMPLLDATLETEALVRTVREQLAKVVELGKQVSPEVIVILENIQDPGSMADLIASNMGLKVADAQQLLETVDPITRLTKINELLNREVELLSVQAKIQSAAREEMGKNQREYYLREQMRAIQQELGDGEGKEDLIEIRKAIESARMPESVQKEALKQLGRLENMHPDAGEAGIIRTYLDWLVEIPWSKSSRDSLDIGRAEKILNEDHFYLDKIKERILEFLSVRKLKKKMKGPILCFVGPPGVGKTSLGKSIARAMNRKFVRISLGGVRDEAEIRGHRRTYIGALPGRIIQGMKQAGTNNPVFMLDELDKLGYDYKGDPSSALLEVLDPEQNHSFSDHYINQPYNLSNVMFIATANQIDPVPSALRDRMEVITLSGYTEEEKLEISRRFLVPRQMKENGLKEKNIAFDDEAIAEIIAKYTREAGLRNLEREIGTVCRKVARKVAEGQKRITRVTAKNLHTFLGAPKFMREEDLDRNEIGVVNGLAWTPVGGEILHIEASQMQGKAGLTLTGQLGDVMKESAQAAHSYIRAHAEELSIKPEFFQQHEIHVHVPAGAIPKDGPSAGVAMTTALVSVITRIPVRKDVAMTGEITLRGKVLPIGGLKEKILAAVRSEMKTVIIPAQNKKDLEDVPAEILKRVKIVPVTKIDEVLKLALEKYPPPLAATPAGSVPKKRTTRGAAAPNSPDQGLPASAKG</sequence>
<comment type="subcellular location">
    <subcellularLocation>
        <location evidence="1 9 10">Cytoplasm</location>
    </subcellularLocation>
</comment>
<protein>
    <recommendedName>
        <fullName evidence="9 10">Lon protease</fullName>
        <ecNumber evidence="9 10">3.4.21.53</ecNumber>
    </recommendedName>
    <alternativeName>
        <fullName evidence="9">ATP-dependent protease La</fullName>
    </alternativeName>
</protein>
<dbReference type="GO" id="GO:0034605">
    <property type="term" value="P:cellular response to heat"/>
    <property type="evidence" value="ECO:0007669"/>
    <property type="project" value="UniProtKB-UniRule"/>
</dbReference>
<evidence type="ECO:0000313" key="18">
    <source>
        <dbReference type="EMBL" id="ABL00209.1"/>
    </source>
</evidence>
<dbReference type="GO" id="GO:0016887">
    <property type="term" value="F:ATP hydrolysis activity"/>
    <property type="evidence" value="ECO:0007669"/>
    <property type="project" value="UniProtKB-UniRule"/>
</dbReference>
<dbReference type="FunFam" id="3.40.50.300:FF:000382">
    <property type="entry name" value="Lon protease homolog 2, peroxisomal"/>
    <property type="match status" value="1"/>
</dbReference>
<dbReference type="GO" id="GO:0004252">
    <property type="term" value="F:serine-type endopeptidase activity"/>
    <property type="evidence" value="ECO:0007669"/>
    <property type="project" value="UniProtKB-UniRule"/>
</dbReference>
<dbReference type="STRING" id="338966.Ppro_2604"/>
<dbReference type="Pfam" id="PF05362">
    <property type="entry name" value="Lon_C"/>
    <property type="match status" value="1"/>
</dbReference>
<dbReference type="GO" id="GO:0005524">
    <property type="term" value="F:ATP binding"/>
    <property type="evidence" value="ECO:0007669"/>
    <property type="project" value="UniProtKB-UniRule"/>
</dbReference>
<dbReference type="SMART" id="SM00382">
    <property type="entry name" value="AAA"/>
    <property type="match status" value="1"/>
</dbReference>
<dbReference type="Gene3D" id="1.20.58.1480">
    <property type="match status" value="1"/>
</dbReference>
<evidence type="ECO:0000256" key="12">
    <source>
        <dbReference type="PIRSR" id="PIRSR001174-2"/>
    </source>
</evidence>
<comment type="catalytic activity">
    <reaction evidence="9 10 13">
        <text>Hydrolysis of proteins in presence of ATP.</text>
        <dbReference type="EC" id="3.4.21.53"/>
    </reaction>
</comment>
<feature type="domain" description="Lon proteolytic" evidence="16">
    <location>
        <begin position="604"/>
        <end position="785"/>
    </location>
</feature>
<dbReference type="Gene3D" id="2.30.130.40">
    <property type="entry name" value="LON domain-like"/>
    <property type="match status" value="1"/>
</dbReference>
<dbReference type="AlphaFoldDB" id="A1AS88"/>
<feature type="active site" evidence="9 11">
    <location>
        <position position="691"/>
    </location>
</feature>
<accession>A1AS88</accession>
<dbReference type="InterPro" id="IPR008268">
    <property type="entry name" value="Peptidase_S16_AS"/>
</dbReference>
<dbReference type="InterPro" id="IPR008269">
    <property type="entry name" value="Lon_proteolytic"/>
</dbReference>
<evidence type="ECO:0000256" key="1">
    <source>
        <dbReference type="ARBA" id="ARBA00004496"/>
    </source>
</evidence>
<dbReference type="Pfam" id="PF02190">
    <property type="entry name" value="LON_substr_bdg"/>
    <property type="match status" value="1"/>
</dbReference>
<dbReference type="PROSITE" id="PS51787">
    <property type="entry name" value="LON_N"/>
    <property type="match status" value="1"/>
</dbReference>
<dbReference type="NCBIfam" id="NF008053">
    <property type="entry name" value="PRK10787.1"/>
    <property type="match status" value="1"/>
</dbReference>
<evidence type="ECO:0000259" key="17">
    <source>
        <dbReference type="PROSITE" id="PS51787"/>
    </source>
</evidence>
<dbReference type="InterPro" id="IPR027543">
    <property type="entry name" value="Lon_bac"/>
</dbReference>
<gene>
    <name evidence="9" type="primary">lon</name>
    <name evidence="18" type="ordered locus">Ppro_2604</name>
</gene>
<dbReference type="RefSeq" id="WP_011736462.1">
    <property type="nucleotide sequence ID" value="NC_008609.1"/>
</dbReference>
<evidence type="ECO:0000259" key="16">
    <source>
        <dbReference type="PROSITE" id="PS51786"/>
    </source>
</evidence>
<comment type="similarity">
    <text evidence="9 10 13 14">Belongs to the peptidase S16 family.</text>
</comment>
<dbReference type="SUPFAM" id="SSF54211">
    <property type="entry name" value="Ribosomal protein S5 domain 2-like"/>
    <property type="match status" value="1"/>
</dbReference>
<keyword evidence="7 9" id="KW-0067">ATP-binding</keyword>
<keyword evidence="5 9" id="KW-0378">Hydrolase</keyword>
<keyword evidence="4 9" id="KW-0547">Nucleotide-binding</keyword>
<evidence type="ECO:0000313" key="19">
    <source>
        <dbReference type="Proteomes" id="UP000006732"/>
    </source>
</evidence>
<dbReference type="InterPro" id="IPR003959">
    <property type="entry name" value="ATPase_AAA_core"/>
</dbReference>
<dbReference type="MEROPS" id="S16.001"/>
<dbReference type="HOGENOM" id="CLU_004109_4_3_7"/>
<dbReference type="InterPro" id="IPR003593">
    <property type="entry name" value="AAA+_ATPase"/>
</dbReference>
<dbReference type="EMBL" id="CP000482">
    <property type="protein sequence ID" value="ABL00209.1"/>
    <property type="molecule type" value="Genomic_DNA"/>
</dbReference>
<keyword evidence="6 9" id="KW-0720">Serine protease</keyword>
<evidence type="ECO:0000256" key="11">
    <source>
        <dbReference type="PIRSR" id="PIRSR001174-1"/>
    </source>
</evidence>
<evidence type="ECO:0000256" key="15">
    <source>
        <dbReference type="SAM" id="MobiDB-lite"/>
    </source>
</evidence>
<dbReference type="Gene3D" id="1.10.8.60">
    <property type="match status" value="1"/>
</dbReference>
<dbReference type="GO" id="GO:0006515">
    <property type="term" value="P:protein quality control for misfolded or incompletely synthesized proteins"/>
    <property type="evidence" value="ECO:0007669"/>
    <property type="project" value="UniProtKB-UniRule"/>
</dbReference>
<dbReference type="InterPro" id="IPR020568">
    <property type="entry name" value="Ribosomal_Su5_D2-typ_SF"/>
</dbReference>
<feature type="binding site" evidence="9 12">
    <location>
        <begin position="368"/>
        <end position="375"/>
    </location>
    <ligand>
        <name>ATP</name>
        <dbReference type="ChEBI" id="CHEBI:30616"/>
    </ligand>
</feature>
<dbReference type="NCBIfam" id="TIGR00763">
    <property type="entry name" value="lon"/>
    <property type="match status" value="1"/>
</dbReference>
<keyword evidence="3 9" id="KW-0645">Protease</keyword>
<dbReference type="GO" id="GO:0004176">
    <property type="term" value="F:ATP-dependent peptidase activity"/>
    <property type="evidence" value="ECO:0007669"/>
    <property type="project" value="UniProtKB-UniRule"/>
</dbReference>
<dbReference type="Gene3D" id="3.30.230.10">
    <property type="match status" value="1"/>
</dbReference>
<keyword evidence="19" id="KW-1185">Reference proteome</keyword>
<organism evidence="18 19">
    <name type="scientific">Pelobacter propionicus (strain DSM 2379 / NBRC 103807 / OttBd1)</name>
    <dbReference type="NCBI Taxonomy" id="338966"/>
    <lineage>
        <taxon>Bacteria</taxon>
        <taxon>Pseudomonadati</taxon>
        <taxon>Thermodesulfobacteriota</taxon>
        <taxon>Desulfuromonadia</taxon>
        <taxon>Desulfuromonadales</taxon>
        <taxon>Desulfuromonadaceae</taxon>
        <taxon>Pelobacter</taxon>
    </lineage>
</organism>
<dbReference type="PROSITE" id="PS51786">
    <property type="entry name" value="LON_PROTEOLYTIC"/>
    <property type="match status" value="1"/>
</dbReference>
<dbReference type="CDD" id="cd19500">
    <property type="entry name" value="RecA-like_Lon"/>
    <property type="match status" value="1"/>
</dbReference>
<evidence type="ECO:0000256" key="10">
    <source>
        <dbReference type="PIRNR" id="PIRNR001174"/>
    </source>
</evidence>
<dbReference type="InterPro" id="IPR015947">
    <property type="entry name" value="PUA-like_sf"/>
</dbReference>
<dbReference type="PANTHER" id="PTHR10046">
    <property type="entry name" value="ATP DEPENDENT LON PROTEASE FAMILY MEMBER"/>
    <property type="match status" value="1"/>
</dbReference>
<dbReference type="SUPFAM" id="SSF52540">
    <property type="entry name" value="P-loop containing nucleoside triphosphate hydrolases"/>
    <property type="match status" value="1"/>
</dbReference>
<evidence type="ECO:0000256" key="4">
    <source>
        <dbReference type="ARBA" id="ARBA00022741"/>
    </source>
</evidence>
<dbReference type="SUPFAM" id="SSF88697">
    <property type="entry name" value="PUA domain-like"/>
    <property type="match status" value="1"/>
</dbReference>
<dbReference type="HAMAP" id="MF_01973">
    <property type="entry name" value="lon_bact"/>
    <property type="match status" value="1"/>
</dbReference>